<dbReference type="EMBL" id="MU250533">
    <property type="protein sequence ID" value="KAG7446939.1"/>
    <property type="molecule type" value="Genomic_DNA"/>
</dbReference>
<proteinExistence type="predicted"/>
<name>A0A9P7VVI6_9AGAR</name>
<evidence type="ECO:0000313" key="1">
    <source>
        <dbReference type="EMBL" id="KAG7446939.1"/>
    </source>
</evidence>
<dbReference type="GeneID" id="66112730"/>
<dbReference type="RefSeq" id="XP_043040439.1">
    <property type="nucleotide sequence ID" value="XM_043190433.1"/>
</dbReference>
<keyword evidence="2" id="KW-1185">Reference proteome</keyword>
<dbReference type="AlphaFoldDB" id="A0A9P7VVI6"/>
<protein>
    <submittedName>
        <fullName evidence="1">Uncharacterized protein</fullName>
    </submittedName>
</protein>
<evidence type="ECO:0000313" key="2">
    <source>
        <dbReference type="Proteomes" id="UP000812287"/>
    </source>
</evidence>
<dbReference type="Proteomes" id="UP000812287">
    <property type="component" value="Unassembled WGS sequence"/>
</dbReference>
<sequence length="169" mass="19451">MSITQKHPQIWWELLKRVSAFRYGLHTFLEKRVKRRHTCPTSISGDRSRRHPAKGHHYREKDVYHSLQNHVHCIWGWLHISSRSQESVEYKPLAASLDVTEILTRSDTDRTDISVGAHCRGYIQIELMCHHVNFQGFFSQVATTEEGNMTGGTLSTIGNLKAAVGERRT</sequence>
<gene>
    <name evidence="1" type="ORF">BT62DRAFT_993801</name>
</gene>
<organism evidence="1 2">
    <name type="scientific">Guyanagaster necrorhizus</name>
    <dbReference type="NCBI Taxonomy" id="856835"/>
    <lineage>
        <taxon>Eukaryota</taxon>
        <taxon>Fungi</taxon>
        <taxon>Dikarya</taxon>
        <taxon>Basidiomycota</taxon>
        <taxon>Agaricomycotina</taxon>
        <taxon>Agaricomycetes</taxon>
        <taxon>Agaricomycetidae</taxon>
        <taxon>Agaricales</taxon>
        <taxon>Marasmiineae</taxon>
        <taxon>Physalacriaceae</taxon>
        <taxon>Guyanagaster</taxon>
    </lineage>
</organism>
<comment type="caution">
    <text evidence="1">The sequence shown here is derived from an EMBL/GenBank/DDBJ whole genome shotgun (WGS) entry which is preliminary data.</text>
</comment>
<accession>A0A9P7VVI6</accession>
<reference evidence="1" key="1">
    <citation type="submission" date="2020-11" db="EMBL/GenBank/DDBJ databases">
        <title>Adaptations for nitrogen fixation in a non-lichenized fungal sporocarp promotes dispersal by wood-feeding termites.</title>
        <authorList>
            <consortium name="DOE Joint Genome Institute"/>
            <person name="Koch R.A."/>
            <person name="Yoon G."/>
            <person name="Arayal U."/>
            <person name="Lail K."/>
            <person name="Amirebrahimi M."/>
            <person name="Labutti K."/>
            <person name="Lipzen A."/>
            <person name="Riley R."/>
            <person name="Barry K."/>
            <person name="Henrissat B."/>
            <person name="Grigoriev I.V."/>
            <person name="Herr J.R."/>
            <person name="Aime M.C."/>
        </authorList>
    </citation>
    <scope>NUCLEOTIDE SEQUENCE</scope>
    <source>
        <strain evidence="1">MCA 3950</strain>
    </source>
</reference>